<dbReference type="Pfam" id="PF00656">
    <property type="entry name" value="Peptidase_C14"/>
    <property type="match status" value="1"/>
</dbReference>
<name>A0ABU0YP39_9PROT</name>
<dbReference type="Proteomes" id="UP001230156">
    <property type="component" value="Unassembled WGS sequence"/>
</dbReference>
<comment type="similarity">
    <text evidence="1">Belongs to the peptidase C14A family.</text>
</comment>
<gene>
    <name evidence="3" type="ORF">Q8A70_12810</name>
</gene>
<dbReference type="RefSeq" id="WP_379956035.1">
    <property type="nucleotide sequence ID" value="NZ_JAUYVI010000004.1"/>
</dbReference>
<dbReference type="Pfam" id="PF08239">
    <property type="entry name" value="SH3_3"/>
    <property type="match status" value="1"/>
</dbReference>
<evidence type="ECO:0000259" key="2">
    <source>
        <dbReference type="PROSITE" id="PS50208"/>
    </source>
</evidence>
<reference evidence="4" key="1">
    <citation type="submission" date="2023-08" db="EMBL/GenBank/DDBJ databases">
        <title>Rhodospirillaceae gen. nov., a novel taxon isolated from the Yangtze River Yuezi River estuary sludge.</title>
        <authorList>
            <person name="Ruan L."/>
        </authorList>
    </citation>
    <scope>NUCLEOTIDE SEQUENCE [LARGE SCALE GENOMIC DNA]</scope>
    <source>
        <strain evidence="4">R-7</strain>
    </source>
</reference>
<evidence type="ECO:0000313" key="3">
    <source>
        <dbReference type="EMBL" id="MDQ7248558.1"/>
    </source>
</evidence>
<comment type="caution">
    <text evidence="3">The sequence shown here is derived from an EMBL/GenBank/DDBJ whole genome shotgun (WGS) entry which is preliminary data.</text>
</comment>
<protein>
    <submittedName>
        <fullName evidence="3">Caspase family protein</fullName>
    </submittedName>
</protein>
<dbReference type="InterPro" id="IPR015917">
    <property type="entry name" value="Pept_C14A"/>
</dbReference>
<organism evidence="3 4">
    <name type="scientific">Dongia sedimenti</name>
    <dbReference type="NCBI Taxonomy" id="3064282"/>
    <lineage>
        <taxon>Bacteria</taxon>
        <taxon>Pseudomonadati</taxon>
        <taxon>Pseudomonadota</taxon>
        <taxon>Alphaproteobacteria</taxon>
        <taxon>Rhodospirillales</taxon>
        <taxon>Dongiaceae</taxon>
        <taxon>Dongia</taxon>
    </lineage>
</organism>
<dbReference type="PROSITE" id="PS51318">
    <property type="entry name" value="TAT"/>
    <property type="match status" value="1"/>
</dbReference>
<evidence type="ECO:0000313" key="4">
    <source>
        <dbReference type="Proteomes" id="UP001230156"/>
    </source>
</evidence>
<dbReference type="InterPro" id="IPR029030">
    <property type="entry name" value="Caspase-like_dom_sf"/>
</dbReference>
<dbReference type="InterPro" id="IPR001309">
    <property type="entry name" value="Pept_C14_p20"/>
</dbReference>
<dbReference type="InterPro" id="IPR052039">
    <property type="entry name" value="Caspase-related_regulators"/>
</dbReference>
<dbReference type="Gene3D" id="2.30.30.40">
    <property type="entry name" value="SH3 Domains"/>
    <property type="match status" value="1"/>
</dbReference>
<feature type="domain" description="Caspase family p20" evidence="2">
    <location>
        <begin position="36"/>
        <end position="170"/>
    </location>
</feature>
<dbReference type="InterPro" id="IPR006311">
    <property type="entry name" value="TAT_signal"/>
</dbReference>
<dbReference type="SUPFAM" id="SSF52129">
    <property type="entry name" value="Caspase-like"/>
    <property type="match status" value="1"/>
</dbReference>
<dbReference type="InterPro" id="IPR011600">
    <property type="entry name" value="Pept_C14_caspase"/>
</dbReference>
<evidence type="ECO:0000256" key="1">
    <source>
        <dbReference type="ARBA" id="ARBA00010134"/>
    </source>
</evidence>
<dbReference type="PANTHER" id="PTHR22576">
    <property type="entry name" value="MUCOSA ASSOCIATED LYMPHOID TISSUE LYMPHOMA TRANSLOCATION PROTEIN 1/PARACASPASE"/>
    <property type="match status" value="1"/>
</dbReference>
<keyword evidence="4" id="KW-1185">Reference proteome</keyword>
<dbReference type="Gene3D" id="3.40.50.1460">
    <property type="match status" value="1"/>
</dbReference>
<accession>A0ABU0YP39</accession>
<dbReference type="PROSITE" id="PS50208">
    <property type="entry name" value="CASPASE_P20"/>
    <property type="match status" value="1"/>
</dbReference>
<proteinExistence type="inferred from homology"/>
<sequence>MPHLSFSRRGVTALGALCAGLALMLGLLVARPASAEPRVALVIGNSAYKGDLPALPNPSNDAKLMARTLKSIGFDVVEAEDASQAEMKQKIQEFSDKLAAAGKEGTGLFFYAGHGLQVAGENYLIPVDAKIKSERDVDLVSVSATTVMKQMEFAESAVNIIILDACRNNPLGDGARSLSRGLAKIETAPRGSFIAYSTAPGSTAADGDGVNSPYTKALAETITQPGLSIADVFQEVRTKVLASTGNEQTPWDSSSLTGRFYFKAPEATQTASVTPPAAPATSAEEEALKTEKAYWDSVKDSGDADSINLYLAKYPNGYFVDLANAKLDELKGGSKVASAGTGDGNAISRDSVADPTQVQPQAAEVSFIAQSQTVYAKSGGQVRAAPNAGAKMLSKLQTNTEVTATGLSADGKWWRVALADGRTGYMHRTVVAEQPIQTASAAPAAPPAAQPAVAQTLGPDAFETAGAPQPAPAPVPSSEVGQALLSGVASQLGISIPQVPSAAPTQPQQPMAASFSFNPVNVTIKVREGAQIFDAPGGQPIFKLRQGGPLLATARSSDGRWYQVSLSNGAQGFVPRQSVMK</sequence>
<dbReference type="EMBL" id="JAUYVI010000004">
    <property type="protein sequence ID" value="MDQ7248558.1"/>
    <property type="molecule type" value="Genomic_DNA"/>
</dbReference>
<dbReference type="PANTHER" id="PTHR22576:SF37">
    <property type="entry name" value="MUCOSA-ASSOCIATED LYMPHOID TISSUE LYMPHOMA TRANSLOCATION PROTEIN 1"/>
    <property type="match status" value="1"/>
</dbReference>
<dbReference type="SMART" id="SM00115">
    <property type="entry name" value="CASc"/>
    <property type="match status" value="1"/>
</dbReference>
<dbReference type="InterPro" id="IPR003646">
    <property type="entry name" value="SH3-like_bac-type"/>
</dbReference>